<name>A0A072R0Y9_BARBA</name>
<dbReference type="PATRIC" id="fig|1293911.3.peg.1120"/>
<evidence type="ECO:0000313" key="3">
    <source>
        <dbReference type="Proteomes" id="UP000031740"/>
    </source>
</evidence>
<feature type="region of interest" description="Disordered" evidence="1">
    <location>
        <begin position="161"/>
        <end position="181"/>
    </location>
</feature>
<sequence length="221" mass="25293">MNIRHYIANSVTDNKLSALGVEHRQDTEKSVEMTMSDIADKLRYVYAQMQTKRPSRRLMMRNSANDSITSYLDDISRAIVAEHYARSQAQKKIFECLDITKTLIQYLLHERKSFKKPIVTQDAFSAQSLDSVVRHLANMACEESQKNSSYQEKVNFSKKEKLNPIQIEPANSRQQRNLSSVTTGSMECLENSLTEKSLIDEQSSNGLIGVARRALSFKKRH</sequence>
<proteinExistence type="predicted"/>
<dbReference type="EMBL" id="ASIV01000006">
    <property type="protein sequence ID" value="KEG19301.1"/>
    <property type="molecule type" value="Genomic_DNA"/>
</dbReference>
<dbReference type="Proteomes" id="UP000031740">
    <property type="component" value="Unassembled WGS sequence"/>
</dbReference>
<protein>
    <submittedName>
        <fullName evidence="2">Uncharacterized protein</fullName>
    </submittedName>
</protein>
<feature type="compositionally biased region" description="Polar residues" evidence="1">
    <location>
        <begin position="169"/>
        <end position="181"/>
    </location>
</feature>
<dbReference type="AlphaFoldDB" id="A0A072R0Y9"/>
<organism evidence="2 3">
    <name type="scientific">Bartonella bacilliformis Ver097</name>
    <dbReference type="NCBI Taxonomy" id="1293911"/>
    <lineage>
        <taxon>Bacteria</taxon>
        <taxon>Pseudomonadati</taxon>
        <taxon>Pseudomonadota</taxon>
        <taxon>Alphaproteobacteria</taxon>
        <taxon>Hyphomicrobiales</taxon>
        <taxon>Bartonellaceae</taxon>
        <taxon>Bartonella</taxon>
    </lineage>
</organism>
<accession>A0A072R0Y9</accession>
<evidence type="ECO:0000256" key="1">
    <source>
        <dbReference type="SAM" id="MobiDB-lite"/>
    </source>
</evidence>
<gene>
    <name evidence="2" type="ORF">H710_01082</name>
</gene>
<comment type="caution">
    <text evidence="2">The sequence shown here is derived from an EMBL/GenBank/DDBJ whole genome shotgun (WGS) entry which is preliminary data.</text>
</comment>
<reference evidence="2 3" key="1">
    <citation type="submission" date="2013-04" db="EMBL/GenBank/DDBJ databases">
        <title>The Genome Sequence of Bartonella bacilliformis Ver097.</title>
        <authorList>
            <consortium name="The Broad Institute Genomics Platform"/>
            <consortium name="The Broad Institute Genome Sequencing Center for Infectious Disease"/>
            <person name="Feldgarden M."/>
            <person name="Kirby J."/>
            <person name="Birtles R."/>
            <person name="Dasch G."/>
            <person name="Hendrix L."/>
            <person name="Koehler J."/>
            <person name="Walker B."/>
            <person name="Young S.K."/>
            <person name="Zeng Q."/>
            <person name="Gargeya S."/>
            <person name="Fitzgerald M."/>
            <person name="Haas B."/>
            <person name="Abouelleil A."/>
            <person name="Allen A.W."/>
            <person name="Alvarado L."/>
            <person name="Arachchi H.M."/>
            <person name="Berlin A.M."/>
            <person name="Chapman S.B."/>
            <person name="Gainer-Dewar J."/>
            <person name="Goldberg J."/>
            <person name="Griggs A."/>
            <person name="Gujja S."/>
            <person name="Hansen M."/>
            <person name="Howarth C."/>
            <person name="Imamovic A."/>
            <person name="Ireland A."/>
            <person name="Larimer J."/>
            <person name="McCowan C."/>
            <person name="Murphy C."/>
            <person name="Pearson M."/>
            <person name="Poon T.W."/>
            <person name="Priest M."/>
            <person name="Roberts A."/>
            <person name="Saif S."/>
            <person name="Shea T."/>
            <person name="Sisk P."/>
            <person name="Sykes S."/>
            <person name="Wortman J."/>
            <person name="Nusbaum C."/>
            <person name="Birren B."/>
        </authorList>
    </citation>
    <scope>NUCLEOTIDE SEQUENCE [LARGE SCALE GENOMIC DNA]</scope>
    <source>
        <strain evidence="2 3">Ver097</strain>
    </source>
</reference>
<dbReference type="HOGENOM" id="CLU_101679_0_0_5"/>
<evidence type="ECO:0000313" key="2">
    <source>
        <dbReference type="EMBL" id="KEG19301.1"/>
    </source>
</evidence>
<dbReference type="RefSeq" id="WP_052472894.1">
    <property type="nucleotide sequence ID" value="NZ_KL503805.1"/>
</dbReference>